<evidence type="ECO:0000313" key="4">
    <source>
        <dbReference type="Proteomes" id="UP000033519"/>
    </source>
</evidence>
<dbReference type="Proteomes" id="UP000033519">
    <property type="component" value="Unassembled WGS sequence"/>
</dbReference>
<evidence type="ECO:0000256" key="1">
    <source>
        <dbReference type="SAM" id="MobiDB-lite"/>
    </source>
</evidence>
<dbReference type="AlphaFoldDB" id="A0A0F5Q2X8"/>
<accession>A0A0F5Q2X8</accession>
<gene>
    <name evidence="3" type="ORF">SAMN04488059_11812</name>
    <name evidence="2" type="ORF">WH91_02635</name>
</gene>
<evidence type="ECO:0000313" key="5">
    <source>
        <dbReference type="Proteomes" id="UP000182258"/>
    </source>
</evidence>
<dbReference type="EMBL" id="LAPV01000023">
    <property type="protein sequence ID" value="KKC34434.1"/>
    <property type="molecule type" value="Genomic_DNA"/>
</dbReference>
<dbReference type="EMBL" id="FOMB01000018">
    <property type="protein sequence ID" value="SFD03066.1"/>
    <property type="molecule type" value="Genomic_DNA"/>
</dbReference>
<evidence type="ECO:0000313" key="3">
    <source>
        <dbReference type="EMBL" id="SFD03066.1"/>
    </source>
</evidence>
<reference evidence="2 4" key="1">
    <citation type="submission" date="2015-03" db="EMBL/GenBank/DDBJ databases">
        <authorList>
            <person name="Lepp D."/>
            <person name="Hassan Y.I."/>
            <person name="Li X.-Z."/>
            <person name="Zhou T."/>
        </authorList>
    </citation>
    <scope>NUCLEOTIDE SEQUENCE [LARGE SCALE GENOMIC DNA]</scope>
    <source>
        <strain evidence="2 4">Cr7-05</strain>
    </source>
</reference>
<organism evidence="3 5">
    <name type="scientific">Devosia psychrophila</name>
    <dbReference type="NCBI Taxonomy" id="728005"/>
    <lineage>
        <taxon>Bacteria</taxon>
        <taxon>Pseudomonadati</taxon>
        <taxon>Pseudomonadota</taxon>
        <taxon>Alphaproteobacteria</taxon>
        <taxon>Hyphomicrobiales</taxon>
        <taxon>Devosiaceae</taxon>
        <taxon>Devosia</taxon>
    </lineage>
</organism>
<dbReference type="OrthoDB" id="8373906at2"/>
<protein>
    <submittedName>
        <fullName evidence="3">Uncharacterized protein</fullName>
    </submittedName>
</protein>
<name>A0A0F5Q2X8_9HYPH</name>
<keyword evidence="4" id="KW-1185">Reference proteome</keyword>
<dbReference type="PATRIC" id="fig|728005.3.peg.2675"/>
<dbReference type="Proteomes" id="UP000182258">
    <property type="component" value="Unassembled WGS sequence"/>
</dbReference>
<feature type="region of interest" description="Disordered" evidence="1">
    <location>
        <begin position="209"/>
        <end position="231"/>
    </location>
</feature>
<evidence type="ECO:0000313" key="2">
    <source>
        <dbReference type="EMBL" id="KKC34434.1"/>
    </source>
</evidence>
<reference evidence="3 5" key="2">
    <citation type="submission" date="2016-10" db="EMBL/GenBank/DDBJ databases">
        <authorList>
            <person name="de Groot N.N."/>
        </authorList>
    </citation>
    <scope>NUCLEOTIDE SEQUENCE [LARGE SCALE GENOMIC DNA]</scope>
    <source>
        <strain evidence="3 5">CGMCC 1.10210</strain>
    </source>
</reference>
<proteinExistence type="predicted"/>
<sequence>MVLPNGTRNFTIEVKYYLSCYRAWEDADRAIQTLRGQKISYTDWRVQWAGICAIMKSSVHVMLVDAKRCFSTELRDSLKARFRLLGEHKSSYPIFWQFIDRERHNILKEYQFSAYAEAIADPDNDGKDLPTLFSSMMAERELRLKGGLYDGRLALDVADEASQWLKDYLEETVRLGGFMPDERIQSDGFLWHRVPKADLAATAPWWAAPDDALGDAGPETHEHPVKPPQPE</sequence>
<dbReference type="RefSeq" id="WP_046169469.1">
    <property type="nucleotide sequence ID" value="NZ_FOMB01000018.1"/>
</dbReference>